<sequence length="202" mass="21545">MLDQLHPDVADILAAQHAAGLTATVEPADGGGYQIHLPGPYGTYALVDGDEALPAADEELTALHAQLYDFDGEFLDVVFHRCTDSTCEQPGCGEGASLDPAPLAAALADAMNGRRPSFIPRSSLFFNHEGIRFTAYFDPAKHEARLIRALLVDVSEPVHAEPAVTLGDAEDVLRRLGYAPATEWAGPTADGSLYCYLLRPGV</sequence>
<proteinExistence type="predicted"/>
<reference evidence="2" key="1">
    <citation type="journal article" date="2019" name="Int. J. Syst. Evol. Microbiol.">
        <title>The Global Catalogue of Microorganisms (GCM) 10K type strain sequencing project: providing services to taxonomists for standard genome sequencing and annotation.</title>
        <authorList>
            <consortium name="The Broad Institute Genomics Platform"/>
            <consortium name="The Broad Institute Genome Sequencing Center for Infectious Disease"/>
            <person name="Wu L."/>
            <person name="Ma J."/>
        </authorList>
    </citation>
    <scope>NUCLEOTIDE SEQUENCE [LARGE SCALE GENOMIC DNA]</scope>
    <source>
        <strain evidence="2">CGMCC 4.1469</strain>
    </source>
</reference>
<evidence type="ECO:0000313" key="2">
    <source>
        <dbReference type="Proteomes" id="UP001596067"/>
    </source>
</evidence>
<name>A0ABW1F1G6_9ACTN</name>
<accession>A0ABW1F1G6</accession>
<comment type="caution">
    <text evidence="1">The sequence shown here is derived from an EMBL/GenBank/DDBJ whole genome shotgun (WGS) entry which is preliminary data.</text>
</comment>
<gene>
    <name evidence="1" type="ORF">ACFP0N_17725</name>
</gene>
<organism evidence="1 2">
    <name type="scientific">Kitasatospora aburaviensis</name>
    <dbReference type="NCBI Taxonomy" id="67265"/>
    <lineage>
        <taxon>Bacteria</taxon>
        <taxon>Bacillati</taxon>
        <taxon>Actinomycetota</taxon>
        <taxon>Actinomycetes</taxon>
        <taxon>Kitasatosporales</taxon>
        <taxon>Streptomycetaceae</taxon>
        <taxon>Kitasatospora</taxon>
    </lineage>
</organism>
<dbReference type="EMBL" id="JBHSOD010000020">
    <property type="protein sequence ID" value="MFC5886809.1"/>
    <property type="molecule type" value="Genomic_DNA"/>
</dbReference>
<evidence type="ECO:0000313" key="1">
    <source>
        <dbReference type="EMBL" id="MFC5886809.1"/>
    </source>
</evidence>
<protein>
    <submittedName>
        <fullName evidence="1">Uncharacterized protein</fullName>
    </submittedName>
</protein>
<keyword evidence="2" id="KW-1185">Reference proteome</keyword>
<dbReference type="RefSeq" id="WP_345330748.1">
    <property type="nucleotide sequence ID" value="NZ_BAAAVH010000123.1"/>
</dbReference>
<dbReference type="Proteomes" id="UP001596067">
    <property type="component" value="Unassembled WGS sequence"/>
</dbReference>